<dbReference type="SUPFAM" id="SSF116734">
    <property type="entry name" value="DNA methylase specificity domain"/>
    <property type="match status" value="2"/>
</dbReference>
<name>A0AAX3VSS4_AERSA</name>
<dbReference type="PANTHER" id="PTHR43140:SF1">
    <property type="entry name" value="TYPE I RESTRICTION ENZYME ECOKI SPECIFICITY SUBUNIT"/>
    <property type="match status" value="1"/>
</dbReference>
<evidence type="ECO:0000313" key="5">
    <source>
        <dbReference type="EMBL" id="WHF36167.1"/>
    </source>
</evidence>
<dbReference type="InterPro" id="IPR000055">
    <property type="entry name" value="Restrct_endonuc_typeI_TRD"/>
</dbReference>
<proteinExistence type="inferred from homology"/>
<dbReference type="GO" id="GO:0004519">
    <property type="term" value="F:endonuclease activity"/>
    <property type="evidence" value="ECO:0007669"/>
    <property type="project" value="UniProtKB-KW"/>
</dbReference>
<accession>A0AAX3VSS4</accession>
<keyword evidence="5" id="KW-0540">Nuclease</keyword>
<dbReference type="AlphaFoldDB" id="A0AAX3VSS4"/>
<dbReference type="GO" id="GO:0003677">
    <property type="term" value="F:DNA binding"/>
    <property type="evidence" value="ECO:0007669"/>
    <property type="project" value="UniProtKB-KW"/>
</dbReference>
<dbReference type="EMBL" id="CP124841">
    <property type="protein sequence ID" value="WHF36167.1"/>
    <property type="molecule type" value="Genomic_DNA"/>
</dbReference>
<dbReference type="GO" id="GO:0009307">
    <property type="term" value="P:DNA restriction-modification system"/>
    <property type="evidence" value="ECO:0007669"/>
    <property type="project" value="UniProtKB-KW"/>
</dbReference>
<keyword evidence="5" id="KW-0255">Endonuclease</keyword>
<organism evidence="5 6">
    <name type="scientific">Aeromonas salmonicida</name>
    <dbReference type="NCBI Taxonomy" id="645"/>
    <lineage>
        <taxon>Bacteria</taxon>
        <taxon>Pseudomonadati</taxon>
        <taxon>Pseudomonadota</taxon>
        <taxon>Gammaproteobacteria</taxon>
        <taxon>Aeromonadales</taxon>
        <taxon>Aeromonadaceae</taxon>
        <taxon>Aeromonas</taxon>
    </lineage>
</organism>
<dbReference type="PANTHER" id="PTHR43140">
    <property type="entry name" value="TYPE-1 RESTRICTION ENZYME ECOKI SPECIFICITY PROTEIN"/>
    <property type="match status" value="1"/>
</dbReference>
<comment type="similarity">
    <text evidence="1">Belongs to the type-I restriction system S methylase family.</text>
</comment>
<dbReference type="InterPro" id="IPR051212">
    <property type="entry name" value="Type-I_RE_S_subunit"/>
</dbReference>
<keyword evidence="3" id="KW-0238">DNA-binding</keyword>
<evidence type="ECO:0000256" key="1">
    <source>
        <dbReference type="ARBA" id="ARBA00010923"/>
    </source>
</evidence>
<dbReference type="CDD" id="cd17517">
    <property type="entry name" value="RMtype1_S_EcoKI_StySPI-TRD2-CR2_like"/>
    <property type="match status" value="1"/>
</dbReference>
<dbReference type="RefSeq" id="WP_282683685.1">
    <property type="nucleotide sequence ID" value="NZ_CP124841.1"/>
</dbReference>
<dbReference type="REBASE" id="713461">
    <property type="entry name" value="S.Asa57ORF18895P"/>
</dbReference>
<dbReference type="Pfam" id="PF01420">
    <property type="entry name" value="Methylase_S"/>
    <property type="match status" value="2"/>
</dbReference>
<keyword evidence="5" id="KW-0378">Hydrolase</keyword>
<dbReference type="GO" id="GO:0016787">
    <property type="term" value="F:hydrolase activity"/>
    <property type="evidence" value="ECO:0007669"/>
    <property type="project" value="UniProtKB-KW"/>
</dbReference>
<feature type="domain" description="Type I restriction modification DNA specificity" evidence="4">
    <location>
        <begin position="6"/>
        <end position="159"/>
    </location>
</feature>
<dbReference type="Gene3D" id="3.90.220.20">
    <property type="entry name" value="DNA methylase specificity domains"/>
    <property type="match status" value="2"/>
</dbReference>
<dbReference type="Proteomes" id="UP001239426">
    <property type="component" value="Chromosome"/>
</dbReference>
<evidence type="ECO:0000259" key="4">
    <source>
        <dbReference type="Pfam" id="PF01420"/>
    </source>
</evidence>
<evidence type="ECO:0000256" key="2">
    <source>
        <dbReference type="ARBA" id="ARBA00022747"/>
    </source>
</evidence>
<evidence type="ECO:0000313" key="6">
    <source>
        <dbReference type="Proteomes" id="UP001239426"/>
    </source>
</evidence>
<keyword evidence="2" id="KW-0680">Restriction system</keyword>
<dbReference type="InterPro" id="IPR044946">
    <property type="entry name" value="Restrct_endonuc_typeI_TRD_sf"/>
</dbReference>
<reference evidence="5" key="1">
    <citation type="submission" date="2023-05" db="EMBL/GenBank/DDBJ databases">
        <title>Aeromonas salmonicida 57, complete genome.</title>
        <authorList>
            <person name="Shao L."/>
        </authorList>
    </citation>
    <scope>NUCLEOTIDE SEQUENCE</scope>
    <source>
        <strain evidence="5">57</strain>
    </source>
</reference>
<sequence length="573" mass="63993">MSKLPNGWIQLALGEAIQIQKGKKPIGLGPKGKDRLIPYINISAFETKQVEEYAPEQNVPRCEESDTLLVWDGARAGLAGRGIGGFIGSTLARLTSDLAAPSYIYYFIHSNYRYLNTNTKGVGIPHINPIVLAELKFPLPPSGEQTRIIIKLEELLADLDSGVAELKAAQKKLTQYRQSLLKTAVEGTLTQEWRDCNPPKESGAQLLERILVERRARWEAKQLAKFAQRGVTPPNNWQKKYPEPIRPDITELPQLPEGWVWTSVDQLIFDSSYGTSVKCSYEGDGIPVLRIPNISRGSIDLHDIKFSTTKIAFDEKDFLTIGDVLIIRTNGSIGLVGRAAAVIDELPSQYYFASYLLRLRCTDNFSVHRWLLTALSAHSGRKWLEARAASSAGQHNISLSTLLTMPIPLPPQEEQLRALNRLDEAYDSITQQEDAILLLVKQCAAQRQNILRAAFSGQLVPQDANDEPASVLLDRIRIQRVEKAKQPKPRKTKKKESTMVTRKLVDVLTEAGDWLPAQEAFNRCGINDGAQTEVIETLYAELRQLDKANRLAVEAVADVQGRKIYDKLKLLVS</sequence>
<gene>
    <name evidence="5" type="ORF">QLQ87_18880</name>
</gene>
<dbReference type="EC" id="3.1.21.-" evidence="5"/>
<protein>
    <submittedName>
        <fullName evidence="5">Restriction endonuclease subunit S</fullName>
        <ecNumber evidence="5">3.1.21.-</ecNumber>
    </submittedName>
</protein>
<evidence type="ECO:0000256" key="3">
    <source>
        <dbReference type="ARBA" id="ARBA00023125"/>
    </source>
</evidence>
<feature type="domain" description="Type I restriction modification DNA specificity" evidence="4">
    <location>
        <begin position="279"/>
        <end position="433"/>
    </location>
</feature>